<evidence type="ECO:0000256" key="7">
    <source>
        <dbReference type="ARBA" id="ARBA00022553"/>
    </source>
</evidence>
<accession>A0A836AQP3</accession>
<evidence type="ECO:0000313" key="24">
    <source>
        <dbReference type="Proteomes" id="UP000664991"/>
    </source>
</evidence>
<evidence type="ECO:0000256" key="18">
    <source>
        <dbReference type="ARBA" id="ARBA00023180"/>
    </source>
</evidence>
<dbReference type="GO" id="GO:0005525">
    <property type="term" value="F:GTP binding"/>
    <property type="evidence" value="ECO:0007669"/>
    <property type="project" value="UniProtKB-KW"/>
</dbReference>
<dbReference type="PANTHER" id="PTHR11485:SF20">
    <property type="entry name" value="INHIBITOR OF CARBONIC ANHYDRASE"/>
    <property type="match status" value="1"/>
</dbReference>
<keyword evidence="13 20" id="KW-1133">Transmembrane helix</keyword>
<keyword evidence="8 20" id="KW-0812">Transmembrane</keyword>
<evidence type="ECO:0000256" key="15">
    <source>
        <dbReference type="ARBA" id="ARBA00023136"/>
    </source>
</evidence>
<keyword evidence="16" id="KW-1015">Disulfide bond</keyword>
<evidence type="ECO:0000256" key="21">
    <source>
        <dbReference type="SAM" id="SignalP"/>
    </source>
</evidence>
<dbReference type="GO" id="GO:0005789">
    <property type="term" value="C:endoplasmic reticulum membrane"/>
    <property type="evidence" value="ECO:0007669"/>
    <property type="project" value="UniProtKB-SubCell"/>
</dbReference>
<comment type="caution">
    <text evidence="23">The sequence shown here is derived from an EMBL/GenBank/DDBJ whole genome shotgun (WGS) entry which is preliminary data.</text>
</comment>
<dbReference type="PROSITE" id="PS00205">
    <property type="entry name" value="TRANSFERRIN_LIKE_1"/>
    <property type="match status" value="3"/>
</dbReference>
<dbReference type="GO" id="GO:0006826">
    <property type="term" value="P:iron ion transport"/>
    <property type="evidence" value="ECO:0007669"/>
    <property type="project" value="TreeGrafter"/>
</dbReference>
<evidence type="ECO:0000256" key="12">
    <source>
        <dbReference type="ARBA" id="ARBA00022824"/>
    </source>
</evidence>
<feature type="signal peptide" evidence="21">
    <location>
        <begin position="1"/>
        <end position="19"/>
    </location>
</feature>
<sequence length="1662" mass="182722">MRLVICSLLCAGALGLCLAVPEKTVRWCTVSDLEASKCYSFHDNMKKVLSVDGPHVACVKRTSYRDCIRAIAAHEADAVMVDGGLVYEAGLKPYNLKPVVAEFYGSKDDPQTQHYVVAVVKKGSDFQLNQLQGKKSCHTGLGWSAGWNIPMRILLPSNWSQEAAAKFFTSSCVPCADQSNFPTLCQLCVGKGMDKCACSHHEPYFGYSGAFKCLQDDVGDVSFVRHLTVFENLANPADRDQYELLCRENTRRPVDEYKECHLARVPSHAVVARSVDGKEDLIWELLNQAQEHFGKDKSAEFQLFYSPHGKDLLFTDAAIGFLRVPPKMDAKLYLGYEYFSVIQHLGRAVPEAEGPQRVMWCTVGHDEHVKCNQWSALSGGILTCTGEESTEDCIAAVAKGEADAMSLDGGFIYTAGKCGLVPVLAENYLSQDGKEQLGSKCVNTPMKGYYVVAVVKKSDADLTWNSLRGKKSCHTAVGTSAGWNIPMGFLYNQTGSCKFDEFFSQSCAPGSDPESSLCALCRGSFKPAHMCAPNSHEQYYGSSGALRCLVEKGDVAFVKHTTVLQNTDGKNPEAWAKNLKPKDFQLLCLDGSRKPVTEAQSCHLAIVPSHAVVSRKDKADFVRRMLFNQQELFGRNGFEYLMFQLFKSPAKDLLFSDDTECLANLQDRTTYQKYLGPEYLQAIANVRHCLPSGLCLADPEKTVRWCTISTHEANKCASFRENMLRIFENGPFVSCVKKTSHMDCIKAISNNEADAVTLDGGLVYEAGLKPNNLKPVVAEFHGTKDNPQTHYYAVAVVKKGTDFNLNELKGKKSCHTGLGRSAGWNIPMGRLYKELPDPQESIQRAAASFFSASCVPCADQSSFPKLCQLCAGKGTDKCACSNHEPYFGYAGAFKCLAEGSGDVAFVKHSTVFDNLPNPDDRKDYELLCGDNTRKSVDDYHGCHLAKVPSHAVVARTVGGKEDVIWELLNHAQEHFGKDKPDNFQLFQSPHGKDLLFKDSADGFLKIPSKMDFELYLGYEYVTALQNLRESKPPDTSTDECKVKWCAIGHQERTKCDQWSGFSGGAIECETAENTEECIAKIVKGEADAMSLDGGYLYIAGKCGLVPVLAENYETEGTDCKDTPEKGYLAVAVVKASDADLNWNNLKGKKSCHTAVDRTAGWNIPMGLLYSKINNCKFDEYFSAGCAPGSQRNSSLCALCIGSEKGSGKECVPNSNERYYGYTGAFRCLVEKGDVAFVKDQTVKQNTDGNNGEEWAKDLKKGDFELLCKDGTRKAVEDAENCYLARAPNHAVVSRKDKATCVERILNKQQADFGKAVTDCTSNFCLFQSTSKDLLFRDDTKCLASIAKKTYDSYLGDDYVRAMTNLRQCSTSSLRRAQGHVAFAVPGSVISAMASADSRRMGNGGGVGGAFQPYLDSLRQELQQRDPTLLSVVVALLAVLLSLVFWKFIRSRRSSQRAVLLVGLCDSGKTLLFVRLLTGLYRDTQTSITDSSAAYKVNNNRGTNLTLIDLPGHESLRLQFLERFKASARAIVFVVDSAAFQREVKDVAEFLYQVLLDSIGLKNAPSFLIACNKQDITMAKSAKVIQQQLEKEINTLRVTRSAAPSTLDSSSTAPAQLGKKGKEFEFSQLPLKVEFLECSAKGGRGDAGSADIQDLEKWLAKIA</sequence>
<evidence type="ECO:0000259" key="22">
    <source>
        <dbReference type="PROSITE" id="PS51408"/>
    </source>
</evidence>
<evidence type="ECO:0000256" key="13">
    <source>
        <dbReference type="ARBA" id="ARBA00022989"/>
    </source>
</evidence>
<protein>
    <recommendedName>
        <fullName evidence="4">Signal recognition particle receptor subunit beta</fullName>
    </recommendedName>
</protein>
<dbReference type="Pfam" id="PF09439">
    <property type="entry name" value="SRPRB"/>
    <property type="match status" value="1"/>
</dbReference>
<dbReference type="SMART" id="SM00094">
    <property type="entry name" value="TR_FER"/>
    <property type="match status" value="4"/>
</dbReference>
<keyword evidence="11" id="KW-0547">Nucleotide-binding</keyword>
<dbReference type="PRINTS" id="PR00422">
    <property type="entry name" value="TRANSFERRIN"/>
</dbReference>
<dbReference type="EMBL" id="JAEMGP010000001">
    <property type="protein sequence ID" value="KAG5216228.1"/>
    <property type="molecule type" value="Genomic_DNA"/>
</dbReference>
<keyword evidence="10" id="KW-0677">Repeat</keyword>
<evidence type="ECO:0000256" key="8">
    <source>
        <dbReference type="ARBA" id="ARBA00022692"/>
    </source>
</evidence>
<feature type="domain" description="Transferrin-like" evidence="22">
    <location>
        <begin position="703"/>
        <end position="1029"/>
    </location>
</feature>
<dbReference type="FunFam" id="3.40.50.300:FF:001173">
    <property type="entry name" value="signal recognition particle receptor subunit beta"/>
    <property type="match status" value="1"/>
</dbReference>
<evidence type="ECO:0000256" key="4">
    <source>
        <dbReference type="ARBA" id="ARBA00020256"/>
    </source>
</evidence>
<dbReference type="GO" id="GO:0046872">
    <property type="term" value="F:metal ion binding"/>
    <property type="evidence" value="ECO:0007669"/>
    <property type="project" value="UniProtKB-KW"/>
</dbReference>
<keyword evidence="17" id="KW-0675">Receptor</keyword>
<dbReference type="Proteomes" id="UP000664991">
    <property type="component" value="Unassembled WGS sequence"/>
</dbReference>
<evidence type="ECO:0000256" key="16">
    <source>
        <dbReference type="ARBA" id="ARBA00023157"/>
    </source>
</evidence>
<evidence type="ECO:0000256" key="14">
    <source>
        <dbReference type="ARBA" id="ARBA00023134"/>
    </source>
</evidence>
<reference evidence="23 24" key="1">
    <citation type="submission" date="2020-12" db="EMBL/GenBank/DDBJ databases">
        <title>De novo assembly of Tibetan sheep genome.</title>
        <authorList>
            <person name="Li X."/>
        </authorList>
    </citation>
    <scope>NUCLEOTIDE SEQUENCE [LARGE SCALE GENOMIC DNA]</scope>
    <source>
        <tissue evidence="23">Heart</tissue>
    </source>
</reference>
<dbReference type="FunFam" id="3.40.190.10:FF:000095">
    <property type="entry name" value="Lactotransferrin"/>
    <property type="match status" value="3"/>
</dbReference>
<feature type="domain" description="Transferrin-like" evidence="22">
    <location>
        <begin position="1042"/>
        <end position="1367"/>
    </location>
</feature>
<dbReference type="CDD" id="cd13617">
    <property type="entry name" value="PBP2_transferrin_C"/>
    <property type="match status" value="2"/>
</dbReference>
<comment type="similarity">
    <text evidence="3">Belongs to the SRP receptor beta subunit family.</text>
</comment>
<comment type="subcellular location">
    <subcellularLocation>
        <location evidence="1">Endoplasmic reticulum membrane</location>
        <topology evidence="1">Single-pass membrane protein</topology>
    </subcellularLocation>
    <subcellularLocation>
        <location evidence="2">Secreted</location>
    </subcellularLocation>
</comment>
<keyword evidence="14" id="KW-0342">GTP-binding</keyword>
<keyword evidence="21" id="KW-0732">Signal</keyword>
<dbReference type="GO" id="GO:0005769">
    <property type="term" value="C:early endosome"/>
    <property type="evidence" value="ECO:0007669"/>
    <property type="project" value="TreeGrafter"/>
</dbReference>
<dbReference type="PANTHER" id="PTHR11485">
    <property type="entry name" value="TRANSFERRIN"/>
    <property type="match status" value="1"/>
</dbReference>
<dbReference type="CDD" id="cd04105">
    <property type="entry name" value="SR_beta"/>
    <property type="match status" value="1"/>
</dbReference>
<dbReference type="GO" id="GO:0055037">
    <property type="term" value="C:recycling endosome"/>
    <property type="evidence" value="ECO:0007669"/>
    <property type="project" value="TreeGrafter"/>
</dbReference>
<name>A0A836AQP3_SHEEP</name>
<evidence type="ECO:0000256" key="19">
    <source>
        <dbReference type="ARBA" id="ARBA00063828"/>
    </source>
</evidence>
<gene>
    <name evidence="23" type="ORF">JEQ12_001804</name>
</gene>
<dbReference type="InterPro" id="IPR019009">
    <property type="entry name" value="SRP_receptor_beta_su"/>
</dbReference>
<feature type="domain" description="Transferrin-like" evidence="22">
    <location>
        <begin position="25"/>
        <end position="347"/>
    </location>
</feature>
<dbReference type="PROSITE" id="PS00206">
    <property type="entry name" value="TRANSFERRIN_LIKE_2"/>
    <property type="match status" value="2"/>
</dbReference>
<keyword evidence="6" id="KW-0964">Secreted</keyword>
<dbReference type="GO" id="GO:0051241">
    <property type="term" value="P:negative regulation of multicellular organismal process"/>
    <property type="evidence" value="ECO:0007669"/>
    <property type="project" value="UniProtKB-ARBA"/>
</dbReference>
<dbReference type="PROSITE" id="PS00207">
    <property type="entry name" value="TRANSFERRIN_LIKE_3"/>
    <property type="match status" value="3"/>
</dbReference>
<proteinExistence type="inferred from homology"/>
<dbReference type="InterPro" id="IPR018195">
    <property type="entry name" value="Transferrin_Fe_BS"/>
</dbReference>
<evidence type="ECO:0000256" key="20">
    <source>
        <dbReference type="SAM" id="Phobius"/>
    </source>
</evidence>
<dbReference type="InterPro" id="IPR001156">
    <property type="entry name" value="Transferrin-like_dom"/>
</dbReference>
<dbReference type="SUPFAM" id="SSF52540">
    <property type="entry name" value="P-loop containing nucleoside triphosphate hydrolases"/>
    <property type="match status" value="1"/>
</dbReference>
<dbReference type="Pfam" id="PF00405">
    <property type="entry name" value="Transferrin"/>
    <property type="match status" value="4"/>
</dbReference>
<keyword evidence="9" id="KW-0479">Metal-binding</keyword>
<dbReference type="PROSITE" id="PS51417">
    <property type="entry name" value="ARF"/>
    <property type="match status" value="1"/>
</dbReference>
<dbReference type="Gene3D" id="3.40.50.300">
    <property type="entry name" value="P-loop containing nucleotide triphosphate hydrolases"/>
    <property type="match status" value="1"/>
</dbReference>
<evidence type="ECO:0000256" key="17">
    <source>
        <dbReference type="ARBA" id="ARBA00023170"/>
    </source>
</evidence>
<evidence type="ECO:0000256" key="3">
    <source>
        <dbReference type="ARBA" id="ARBA00005619"/>
    </source>
</evidence>
<organism evidence="23 24">
    <name type="scientific">Ovis aries</name>
    <name type="common">Sheep</name>
    <dbReference type="NCBI Taxonomy" id="9940"/>
    <lineage>
        <taxon>Eukaryota</taxon>
        <taxon>Metazoa</taxon>
        <taxon>Chordata</taxon>
        <taxon>Craniata</taxon>
        <taxon>Vertebrata</taxon>
        <taxon>Euteleostomi</taxon>
        <taxon>Mammalia</taxon>
        <taxon>Eutheria</taxon>
        <taxon>Laurasiatheria</taxon>
        <taxon>Artiodactyla</taxon>
        <taxon>Ruminantia</taxon>
        <taxon>Pecora</taxon>
        <taxon>Bovidae</taxon>
        <taxon>Caprinae</taxon>
        <taxon>Ovis</taxon>
    </lineage>
</organism>
<dbReference type="FunFam" id="3.40.190.10:FF:000105">
    <property type="entry name" value="Serotransferrin"/>
    <property type="match status" value="1"/>
</dbReference>
<feature type="domain" description="Transferrin-like" evidence="22">
    <location>
        <begin position="358"/>
        <end position="688"/>
    </location>
</feature>
<keyword evidence="5" id="KW-0813">Transport</keyword>
<dbReference type="PROSITE" id="PS51408">
    <property type="entry name" value="TRANSFERRIN_LIKE_4"/>
    <property type="match status" value="4"/>
</dbReference>
<dbReference type="Gene3D" id="3.40.190.10">
    <property type="entry name" value="Periplasmic binding protein-like II"/>
    <property type="match status" value="8"/>
</dbReference>
<feature type="transmembrane region" description="Helical" evidence="20">
    <location>
        <begin position="1427"/>
        <end position="1445"/>
    </location>
</feature>
<evidence type="ECO:0000256" key="9">
    <source>
        <dbReference type="ARBA" id="ARBA00022723"/>
    </source>
</evidence>
<dbReference type="GO" id="GO:0005615">
    <property type="term" value="C:extracellular space"/>
    <property type="evidence" value="ECO:0007669"/>
    <property type="project" value="TreeGrafter"/>
</dbReference>
<evidence type="ECO:0000313" key="23">
    <source>
        <dbReference type="EMBL" id="KAG5216228.1"/>
    </source>
</evidence>
<keyword evidence="18" id="KW-0325">Glycoprotein</keyword>
<dbReference type="SUPFAM" id="SSF53850">
    <property type="entry name" value="Periplasmic binding protein-like II"/>
    <property type="match status" value="4"/>
</dbReference>
<evidence type="ECO:0000256" key="10">
    <source>
        <dbReference type="ARBA" id="ARBA00022737"/>
    </source>
</evidence>
<dbReference type="GO" id="GO:0019731">
    <property type="term" value="P:antibacterial humoral response"/>
    <property type="evidence" value="ECO:0007669"/>
    <property type="project" value="TreeGrafter"/>
</dbReference>
<dbReference type="CDD" id="cd13618">
    <property type="entry name" value="PBP2_transferrin_N"/>
    <property type="match status" value="2"/>
</dbReference>
<comment type="subunit">
    <text evidence="19">Heterodimer with SRPRA.</text>
</comment>
<evidence type="ECO:0000256" key="6">
    <source>
        <dbReference type="ARBA" id="ARBA00022525"/>
    </source>
</evidence>
<keyword evidence="12" id="KW-0256">Endoplasmic reticulum</keyword>
<evidence type="ECO:0000256" key="11">
    <source>
        <dbReference type="ARBA" id="ARBA00022741"/>
    </source>
</evidence>
<keyword evidence="7" id="KW-0597">Phosphoprotein</keyword>
<evidence type="ECO:0000256" key="1">
    <source>
        <dbReference type="ARBA" id="ARBA00004389"/>
    </source>
</evidence>
<dbReference type="GO" id="GO:0005886">
    <property type="term" value="C:plasma membrane"/>
    <property type="evidence" value="ECO:0007669"/>
    <property type="project" value="TreeGrafter"/>
</dbReference>
<evidence type="ECO:0000256" key="5">
    <source>
        <dbReference type="ARBA" id="ARBA00022448"/>
    </source>
</evidence>
<keyword evidence="15 20" id="KW-0472">Membrane</keyword>
<feature type="chain" id="PRO_5032599721" description="Signal recognition particle receptor subunit beta" evidence="21">
    <location>
        <begin position="20"/>
        <end position="1662"/>
    </location>
</feature>
<dbReference type="InterPro" id="IPR027417">
    <property type="entry name" value="P-loop_NTPase"/>
</dbReference>
<evidence type="ECO:0000256" key="2">
    <source>
        <dbReference type="ARBA" id="ARBA00004613"/>
    </source>
</evidence>